<feature type="domain" description="Glycosyl transferase family 1" evidence="1">
    <location>
        <begin position="190"/>
        <end position="335"/>
    </location>
</feature>
<dbReference type="CDD" id="cd03801">
    <property type="entry name" value="GT4_PimA-like"/>
    <property type="match status" value="1"/>
</dbReference>
<dbReference type="Pfam" id="PF00534">
    <property type="entry name" value="Glycos_transf_1"/>
    <property type="match status" value="1"/>
</dbReference>
<dbReference type="EMBL" id="JAVRIA010000007">
    <property type="protein sequence ID" value="MDT0559382.1"/>
    <property type="molecule type" value="Genomic_DNA"/>
</dbReference>
<dbReference type="PANTHER" id="PTHR12526:SF630">
    <property type="entry name" value="GLYCOSYLTRANSFERASE"/>
    <property type="match status" value="1"/>
</dbReference>
<reference evidence="2 3" key="1">
    <citation type="submission" date="2023-09" db="EMBL/GenBank/DDBJ databases">
        <authorList>
            <person name="Rey-Velasco X."/>
        </authorList>
    </citation>
    <scope>NUCLEOTIDE SEQUENCE [LARGE SCALE GENOMIC DNA]</scope>
    <source>
        <strain evidence="2 3">W332</strain>
    </source>
</reference>
<dbReference type="PANTHER" id="PTHR12526">
    <property type="entry name" value="GLYCOSYLTRANSFERASE"/>
    <property type="match status" value="1"/>
</dbReference>
<keyword evidence="2" id="KW-0328">Glycosyltransferase</keyword>
<accession>A0ABU2YNH6</accession>
<gene>
    <name evidence="2" type="ORF">RM697_12015</name>
</gene>
<dbReference type="Proteomes" id="UP001259492">
    <property type="component" value="Unassembled WGS sequence"/>
</dbReference>
<dbReference type="InterPro" id="IPR001296">
    <property type="entry name" value="Glyco_trans_1"/>
</dbReference>
<dbReference type="GO" id="GO:0016757">
    <property type="term" value="F:glycosyltransferase activity"/>
    <property type="evidence" value="ECO:0007669"/>
    <property type="project" value="UniProtKB-KW"/>
</dbReference>
<keyword evidence="2" id="KW-0808">Transferase</keyword>
<proteinExistence type="predicted"/>
<sequence>MKIALKILWLSPNLNHYKAKFLNYLASESELEVTVLSGSGRLGKGDVEFNQDSVFKHFSLQVLKKDFGKSKKVKLFLKKHLSEFDWVMIPAEKKNLPLFLFLLKFRNNRSNFKLFSYNHPILKSKGGRITYLDKWLTKFYFKKLDRVIFYTKQSYEWALSEKLIIKDKAFWANNTIDTLEIDKYYNYTLPSKDKLYILFIGRLIPSKRLSDLISYYQKLKESIPELSLDIIGDGPEVKIVKSALELEPNINLHGTIVDESKIAPIMKRSSLVFIPGHSGLSVNHAFAYGRPYVTLAGPRHAPEVDYIDNGKNGYILDGDFESNINLIKDLILNRDVLELFCDSAKEKGNDLSIENWVDQMKQNLLHE</sequence>
<evidence type="ECO:0000259" key="1">
    <source>
        <dbReference type="Pfam" id="PF00534"/>
    </source>
</evidence>
<name>A0ABU2YNH6_9FLAO</name>
<dbReference type="RefSeq" id="WP_311428145.1">
    <property type="nucleotide sequence ID" value="NZ_JAVRIA010000007.1"/>
</dbReference>
<dbReference type="Gene3D" id="3.40.50.2000">
    <property type="entry name" value="Glycogen Phosphorylase B"/>
    <property type="match status" value="2"/>
</dbReference>
<organism evidence="2 3">
    <name type="scientific">Microcosmobacter mediterraneus</name>
    <dbReference type="NCBI Taxonomy" id="3075607"/>
    <lineage>
        <taxon>Bacteria</taxon>
        <taxon>Pseudomonadati</taxon>
        <taxon>Bacteroidota</taxon>
        <taxon>Flavobacteriia</taxon>
        <taxon>Flavobacteriales</taxon>
        <taxon>Flavobacteriaceae</taxon>
        <taxon>Microcosmobacter</taxon>
    </lineage>
</organism>
<protein>
    <submittedName>
        <fullName evidence="2">Glycosyltransferase</fullName>
        <ecNumber evidence="2">2.4.-.-</ecNumber>
    </submittedName>
</protein>
<evidence type="ECO:0000313" key="2">
    <source>
        <dbReference type="EMBL" id="MDT0559382.1"/>
    </source>
</evidence>
<dbReference type="EC" id="2.4.-.-" evidence="2"/>
<dbReference type="SUPFAM" id="SSF53756">
    <property type="entry name" value="UDP-Glycosyltransferase/glycogen phosphorylase"/>
    <property type="match status" value="1"/>
</dbReference>
<evidence type="ECO:0000313" key="3">
    <source>
        <dbReference type="Proteomes" id="UP001259492"/>
    </source>
</evidence>
<keyword evidence="3" id="KW-1185">Reference proteome</keyword>
<comment type="caution">
    <text evidence="2">The sequence shown here is derived from an EMBL/GenBank/DDBJ whole genome shotgun (WGS) entry which is preliminary data.</text>
</comment>